<dbReference type="InterPro" id="IPR057525">
    <property type="entry name" value="UTP20_C"/>
</dbReference>
<evidence type="ECO:0000259" key="2">
    <source>
        <dbReference type="Pfam" id="PF07539"/>
    </source>
</evidence>
<organism evidence="5 6">
    <name type="scientific">Umbra pygmaea</name>
    <name type="common">Eastern mudminnow</name>
    <dbReference type="NCBI Taxonomy" id="75934"/>
    <lineage>
        <taxon>Eukaryota</taxon>
        <taxon>Metazoa</taxon>
        <taxon>Chordata</taxon>
        <taxon>Craniata</taxon>
        <taxon>Vertebrata</taxon>
        <taxon>Euteleostomi</taxon>
        <taxon>Actinopterygii</taxon>
        <taxon>Neopterygii</taxon>
        <taxon>Teleostei</taxon>
        <taxon>Protacanthopterygii</taxon>
        <taxon>Esociformes</taxon>
        <taxon>Umbridae</taxon>
        <taxon>Umbra</taxon>
    </lineage>
</organism>
<dbReference type="PANTHER" id="PTHR17695">
    <property type="entry name" value="SMALL SUBUNIT PROCESSOME COMPONENT 20 HOMOLOG"/>
    <property type="match status" value="1"/>
</dbReference>
<feature type="domain" description="U3 small nucleolar RNA-associated protein 20 N-terminal" evidence="2">
    <location>
        <begin position="913"/>
        <end position="1520"/>
    </location>
</feature>
<feature type="compositionally biased region" description="Basic and acidic residues" evidence="1">
    <location>
        <begin position="2595"/>
        <end position="2604"/>
    </location>
</feature>
<reference evidence="5 6" key="1">
    <citation type="submission" date="2024-06" db="EMBL/GenBank/DDBJ databases">
        <authorList>
            <person name="Pan Q."/>
            <person name="Wen M."/>
            <person name="Jouanno E."/>
            <person name="Zahm M."/>
            <person name="Klopp C."/>
            <person name="Cabau C."/>
            <person name="Louis A."/>
            <person name="Berthelot C."/>
            <person name="Parey E."/>
            <person name="Roest Crollius H."/>
            <person name="Montfort J."/>
            <person name="Robinson-Rechavi M."/>
            <person name="Bouchez O."/>
            <person name="Lampietro C."/>
            <person name="Lopez Roques C."/>
            <person name="Donnadieu C."/>
            <person name="Postlethwait J."/>
            <person name="Bobe J."/>
            <person name="Verreycken H."/>
            <person name="Guiguen Y."/>
        </authorList>
    </citation>
    <scope>NUCLEOTIDE SEQUENCE [LARGE SCALE GENOMIC DNA]</scope>
    <source>
        <strain evidence="5">Up_M1</strain>
        <tissue evidence="5">Testis</tissue>
    </source>
</reference>
<protein>
    <recommendedName>
        <fullName evidence="7">Small subunit processome component 20 homolog</fullName>
    </recommendedName>
</protein>
<evidence type="ECO:0000313" key="6">
    <source>
        <dbReference type="Proteomes" id="UP001557470"/>
    </source>
</evidence>
<feature type="domain" description="U3 small nucleolar RNA-associated protein 20" evidence="3">
    <location>
        <begin position="1817"/>
        <end position="1952"/>
    </location>
</feature>
<feature type="domain" description="U3 small nucleolar RNA-associated protein 20 C-terminal" evidence="4">
    <location>
        <begin position="2368"/>
        <end position="2752"/>
    </location>
</feature>
<feature type="compositionally biased region" description="Acidic residues" evidence="1">
    <location>
        <begin position="2584"/>
        <end position="2594"/>
    </location>
</feature>
<dbReference type="SUPFAM" id="SSF48371">
    <property type="entry name" value="ARM repeat"/>
    <property type="match status" value="2"/>
</dbReference>
<dbReference type="InterPro" id="IPR046523">
    <property type="entry name" value="UTP20_dom"/>
</dbReference>
<dbReference type="InterPro" id="IPR011989">
    <property type="entry name" value="ARM-like"/>
</dbReference>
<dbReference type="EMBL" id="JAGEUA010000011">
    <property type="protein sequence ID" value="KAL0962646.1"/>
    <property type="molecule type" value="Genomic_DNA"/>
</dbReference>
<sequence length="2774" mass="314444">MKIKSKSSHHSAENTYRFQTFAERLSNVNIDVIHRIDRTASYEEEVDTYFSEGLTKWRDLNLTEDFTNFLKEVSNKSQSFNQLVFHQSAIVESLKTYLSHKNSLSCQPLLDLVVQLARDLQMDFYPHFPDFFVLITSFLEIQDTEVLEWSFTCLSYLYKFLWRRIVKDMINMYSLYSTLLAHKKEHIRQFAAESFSFLMRKAPDLDGLLNHMFLDLEENPGKAEGVGQLLFEMCKGVRNMFHSCANTVFPIALRKLGPSPAQEVTLPWDAVRDALDQMAVAAANYVEEEHFLVLWESLQICVMDVLQKRKGGDEEGQVSEHLERLLCILHTLVGYKRGAKITKPEAVCQMFHELLQTPALPGSCSRLVLQIISLLLLGENVFLPSILIQGTVKKVFSCGMDQDLIFEFTKEMFTMKCFEQYFLPTLLRYLERMLSCGDSVSRHSALEVLVTLILVKAPPPTDGSMAFETYPLVFTGQFPCKESDGGKENVPVLELILSLISLPEDQTITDLSLPWAALVVMPHLRPLVPGSVVPTLTALLNRILLEVESEALGEGGLFVARQALSTLLSLDASAQILTQVPLERVRNLVQKFPSNLSALLLADLYYTRLSVSGCSQHLSHNALQELHQMLHINLSSNSSRIRLLTLRIFTHFDAKLKPSEGEESGEVQTVFTVCCQAEFVPATVQDYRDKLLHLRKLRHDLVQKSLPQGPPGTFEQVPLRYLISMLFINFKHLWDPVIELIVTHAKGMDNRVFWKVYYEQLELVAGLSEKELQESDDDDDEEDGDRVRIGEPGFDIIESGDVGVLFLQHLKLTSDFSERTDFTNFRGLLWKTMSLVPDRVEPRSRELSPLLLRFIRNEFYRTDLLVAPTQDLRKSSIPAAMETSTAGEEEDQEEDDEEEQDARPERKMLPKRAAAKHLITHLKVFAKFSNPRSLYLEPELRKLYTQLLGHQDHQIQSAALQCYLTYKDPNILPYKENLERLLDDRHFKDEIVYFNVSEENDVVDASHRAHLIPLLMRILLGRMRNKTGSKFQGKADSVQRSSIVLRFLAGCRSEELGMFVDLLLEPVSHYAQGTCLEAVEKAIAETDTSAVLPLGRQHSLLNIVDTVFSKLGHLIHAHLPKLKPGCIAPLKNLRRVGVLRIQDFFDGFDWYSFTPGELDAIFQAIVWPQVCRLPTESTYSPTALLKLIHVWSKNARYFPLLAKQKPGHPEYNIILNVFALLSAKNVSPHTIDMVMDIAESLVTTKDFLVTEGEGAELCVNESVFPEPPEEANIPAEHLTQGARLLIPHIATILQYLRKVVCKTSRLRNQKFKSKVTKELSILSKISRFVSDKEQSSRLIKLLLPYLEKVRNSEDTEIDILATVQNLLRQCSNPSAFLKPLSKLFSILVNKLPRQALTSVFQTLADLNNELSYITDTVAKLNAFDRRHLDEVHIEVRIIAFQDATLRINNMEKLDMKFIYAIMHNCFATFEIGDMSLSDNAILCLTAVHSRLAAVGCGQAAYKEIVQDTIMDAVRKGLRSNFESVQQDYTTVLADLVKTFPTHKEFSDLVQLTDYNDPESDFFEHMKHIQIHRRGRALRKLAKQLNDGTVVMTTHSLQNYIMAYPMTALFDEKMLKNEGVISASVELIGAVCRRLSWSKYLIYLNHFVHILQTGRTAQKLAVSLLVTVLEAFHFDRETLERDMEAANVRTEVVVSTIVDEEGVEETAVMESDGDTEEAMETEAVPTDTKTAESAEVGTAEIAELTVMETGTTEIGKKPKATTCIAPVIPSGLPKNKFDLEALINTIHASVKNTVLPKLHKCLIAKVKRDDECKAAKSKDVKEEEVARVPIAFAMVKLMQTLPSVIMDTNLPGILMKMCVLLRNRFQEIRDVARDTLISIIETLGVKYLHYLLKEMKAILAMGYQVHVLTYTVYQLLSHLAPTLKPGDLDHCMDLLIAIFNNELFGPLAEEKEILGQYSGKKGVINLIVPMKEILENTVCLKTARCAHEVLKKIVNGLIVNEAMDPQAVLLLCHGLVSESLPLISKKNREKKVKPPPDPRLPPPSCLLLLPTPKKGGIKAPISSCTNMHILVDTGLRLLHFSLKRGKLNSSNALVLEMLDPFITLLLDCLNSMHVGVTTEALIVLTYLLRFPLPAVEKNAEQLIKQLFVLLKNYCKAGAARGENLLLVQNCFKCITVIVKNEKAQKINETQLQVLLGYAEEDIYDQSRQSTAFVLLKAILSRRLVVPEMEEVMKKVAHLAVTGQNAVIRGQCRQIYQKYILDYPLGKKLDTHLHFIVSQLSYEHDTGREVALEIIAYIFHTFPQNHLHRYCGMFFVPLALAMVNDDSAHCKKMAAMAVKSLLSKLDQLHKNTLFTMANKWLTGDKVSLHRLGAQVCGLFVEVEGVQFRKRLDTLLPLIEREIHPKKYDDIEEEKDEKAADRLLFSYLTLVTKLIKECGLLEFSKPQDTISNILGHIEAHLRYPHCWVWLTASQLFGQLFATQQPDQLVAHWRQNATREGSGNEDSPGAVGTRFLTTNLDKKMRELVLSFCVQLQSKFLDTSMGEQVIKNLLFVAKVIYLISPESDITSSHEVNEDEEMKNGGEGDKAEDEMGEEEEKDKTQDEKDKRPPSLLWMMKKLCLMAKREAADTPKIPIKRTCVFKFLGAIAMDLGKERLGPYLTTIIGPLYRELNSTYADQDPTLKNLSQELIELLKKQVGLQTFSLAFSSVQKSVLMTRAARKKYKAMLAVAKPDIAAKRKMKRHKKNIETRKRKIEFLRPDYKAKRQRNSVKDLAILK</sequence>
<evidence type="ECO:0008006" key="7">
    <source>
        <dbReference type="Google" id="ProtNLM"/>
    </source>
</evidence>
<comment type="caution">
    <text evidence="5">The sequence shown here is derived from an EMBL/GenBank/DDBJ whole genome shotgun (WGS) entry which is preliminary data.</text>
</comment>
<evidence type="ECO:0000313" key="5">
    <source>
        <dbReference type="EMBL" id="KAL0962646.1"/>
    </source>
</evidence>
<evidence type="ECO:0000259" key="4">
    <source>
        <dbReference type="Pfam" id="PF23099"/>
    </source>
</evidence>
<evidence type="ECO:0000259" key="3">
    <source>
        <dbReference type="Pfam" id="PF20416"/>
    </source>
</evidence>
<accession>A0ABD0WDN0</accession>
<name>A0ABD0WDN0_UMBPY</name>
<keyword evidence="6" id="KW-1185">Reference proteome</keyword>
<evidence type="ECO:0000256" key="1">
    <source>
        <dbReference type="SAM" id="MobiDB-lite"/>
    </source>
</evidence>
<feature type="compositionally biased region" description="Acidic residues" evidence="1">
    <location>
        <begin position="1710"/>
        <end position="1719"/>
    </location>
</feature>
<dbReference type="InterPro" id="IPR052575">
    <property type="entry name" value="SSU_processome_comp_20"/>
</dbReference>
<dbReference type="Pfam" id="PF23099">
    <property type="entry name" value="UTP20_C"/>
    <property type="match status" value="1"/>
</dbReference>
<dbReference type="Gene3D" id="1.25.10.10">
    <property type="entry name" value="Leucine-rich Repeat Variant"/>
    <property type="match status" value="1"/>
</dbReference>
<dbReference type="PANTHER" id="PTHR17695:SF11">
    <property type="entry name" value="SMALL SUBUNIT PROCESSOME COMPONENT 20 HOMOLOG"/>
    <property type="match status" value="1"/>
</dbReference>
<dbReference type="InterPro" id="IPR011430">
    <property type="entry name" value="UTP20_N"/>
</dbReference>
<feature type="region of interest" description="Disordered" evidence="1">
    <location>
        <begin position="875"/>
        <end position="908"/>
    </location>
</feature>
<proteinExistence type="predicted"/>
<dbReference type="InterPro" id="IPR016024">
    <property type="entry name" value="ARM-type_fold"/>
</dbReference>
<feature type="compositionally biased region" description="Acidic residues" evidence="1">
    <location>
        <begin position="887"/>
        <end position="900"/>
    </location>
</feature>
<feature type="region of interest" description="Disordered" evidence="1">
    <location>
        <begin position="2566"/>
        <end position="2604"/>
    </location>
</feature>
<dbReference type="Proteomes" id="UP001557470">
    <property type="component" value="Unassembled WGS sequence"/>
</dbReference>
<gene>
    <name evidence="5" type="ORF">UPYG_G00343220</name>
</gene>
<feature type="region of interest" description="Disordered" evidence="1">
    <location>
        <begin position="1710"/>
        <end position="1729"/>
    </location>
</feature>
<dbReference type="Pfam" id="PF20416">
    <property type="entry name" value="UTP20"/>
    <property type="match status" value="1"/>
</dbReference>
<dbReference type="Pfam" id="PF07539">
    <property type="entry name" value="UTP20_N"/>
    <property type="match status" value="1"/>
</dbReference>